<protein>
    <submittedName>
        <fullName evidence="2">GTPase</fullName>
    </submittedName>
</protein>
<proteinExistence type="predicted"/>
<dbReference type="PANTHER" id="PTHR42869:SF1">
    <property type="entry name" value="SLL0572 PROTEIN"/>
    <property type="match status" value="1"/>
</dbReference>
<organism evidence="2">
    <name type="scientific">candidate division WOR-3 bacterium</name>
    <dbReference type="NCBI Taxonomy" id="2052148"/>
    <lineage>
        <taxon>Bacteria</taxon>
        <taxon>Bacteria division WOR-3</taxon>
    </lineage>
</organism>
<sequence>MEKVIIMGAAGRDFHNFNVFFKDNARYKVVCFTATQIPNIEDRRYPRELAGKKYPRGIPIFSERKLTYLIKKHKVDIVVFSYSDISHNYVMHKASEVLASGADFWLLGPKHSMLKSKCKVISICAARTGAGKSQTTRRVCDILNKLNIRFCVIRHPMPYGDLRKQIVQKFTTMSDLDKYQCTIEEREEFEPHIRRGNSVLAGVDYGKILQEAEKVSDVIVWDGGNNDLPFYEPDLHIVVVDPFRVGNESSYHPGEANVRLADVVVINKVDTAPKKNVEKLKENVRSLNEDAMIIEAESPIFVDNPDQIRSRRVVVVEDGPTLTHGEMSFGAGVIAARKYRVKGIVDPKPYVVGSIKKTYEIYPQIGPLIPAVGYSKNQISELQRSINRTPADAVIIATPVDLRKFLRLNKPAVKVNYELKEKDGNLLEDIIRKTLDRKE</sequence>
<dbReference type="InterPro" id="IPR003495">
    <property type="entry name" value="CobW/HypB/UreG_nucleotide-bd"/>
</dbReference>
<gene>
    <name evidence="2" type="ORF">ENV60_03635</name>
</gene>
<accession>A0A7C4X8L8</accession>
<comment type="caution">
    <text evidence="2">The sequence shown here is derived from an EMBL/GenBank/DDBJ whole genome shotgun (WGS) entry which is preliminary data.</text>
</comment>
<dbReference type="EMBL" id="DTGZ01000069">
    <property type="protein sequence ID" value="HGV97372.1"/>
    <property type="molecule type" value="Genomic_DNA"/>
</dbReference>
<evidence type="ECO:0000259" key="1">
    <source>
        <dbReference type="Pfam" id="PF02492"/>
    </source>
</evidence>
<dbReference type="AlphaFoldDB" id="A0A7C4X8L8"/>
<dbReference type="InterPro" id="IPR053199">
    <property type="entry name" value="cDPG_synthetase-like"/>
</dbReference>
<feature type="domain" description="CobW/HypB/UreG nucleotide-binding" evidence="1">
    <location>
        <begin position="231"/>
        <end position="294"/>
    </location>
</feature>
<name>A0A7C4X8L8_UNCW3</name>
<dbReference type="SUPFAM" id="SSF52540">
    <property type="entry name" value="P-loop containing nucleoside triphosphate hydrolases"/>
    <property type="match status" value="1"/>
</dbReference>
<dbReference type="PANTHER" id="PTHR42869">
    <property type="entry name" value="SLL0572 PROTEIN"/>
    <property type="match status" value="1"/>
</dbReference>
<dbReference type="Pfam" id="PF02492">
    <property type="entry name" value="cobW"/>
    <property type="match status" value="1"/>
</dbReference>
<dbReference type="Gene3D" id="3.40.50.300">
    <property type="entry name" value="P-loop containing nucleotide triphosphate hydrolases"/>
    <property type="match status" value="1"/>
</dbReference>
<dbReference type="InterPro" id="IPR027417">
    <property type="entry name" value="P-loop_NTPase"/>
</dbReference>
<reference evidence="2" key="1">
    <citation type="journal article" date="2020" name="mSystems">
        <title>Genome- and Community-Level Interaction Insights into Carbon Utilization and Element Cycling Functions of Hydrothermarchaeota in Hydrothermal Sediment.</title>
        <authorList>
            <person name="Zhou Z."/>
            <person name="Liu Y."/>
            <person name="Xu W."/>
            <person name="Pan J."/>
            <person name="Luo Z.H."/>
            <person name="Li M."/>
        </authorList>
    </citation>
    <scope>NUCLEOTIDE SEQUENCE [LARGE SCALE GENOMIC DNA]</scope>
    <source>
        <strain evidence="2">SpSt-774</strain>
    </source>
</reference>
<evidence type="ECO:0000313" key="2">
    <source>
        <dbReference type="EMBL" id="HGV97372.1"/>
    </source>
</evidence>